<keyword evidence="3" id="KW-0489">Methyltransferase</keyword>
<gene>
    <name evidence="11" type="ORF">F5890DRAFT_774892</name>
</gene>
<dbReference type="Pfam" id="PF00856">
    <property type="entry name" value="SET"/>
    <property type="match status" value="1"/>
</dbReference>
<keyword evidence="6" id="KW-0479">Metal-binding</keyword>
<evidence type="ECO:0000256" key="1">
    <source>
        <dbReference type="ARBA" id="ARBA00004286"/>
    </source>
</evidence>
<evidence type="ECO:0000256" key="8">
    <source>
        <dbReference type="SAM" id="MobiDB-lite"/>
    </source>
</evidence>
<dbReference type="Pfam" id="PF05033">
    <property type="entry name" value="Pre-SET"/>
    <property type="match status" value="1"/>
</dbReference>
<dbReference type="SMART" id="SM00468">
    <property type="entry name" value="PreSET"/>
    <property type="match status" value="1"/>
</dbReference>
<dbReference type="InterPro" id="IPR007728">
    <property type="entry name" value="Pre-SET_dom"/>
</dbReference>
<dbReference type="GO" id="GO:0042054">
    <property type="term" value="F:histone methyltransferase activity"/>
    <property type="evidence" value="ECO:0007669"/>
    <property type="project" value="InterPro"/>
</dbReference>
<reference evidence="11" key="1">
    <citation type="submission" date="2022-08" db="EMBL/GenBank/DDBJ databases">
        <authorList>
            <consortium name="DOE Joint Genome Institute"/>
            <person name="Min B."/>
            <person name="Riley R."/>
            <person name="Sierra-Patev S."/>
            <person name="Naranjo-Ortiz M."/>
            <person name="Looney B."/>
            <person name="Konkel Z."/>
            <person name="Slot J.C."/>
            <person name="Sakamoto Y."/>
            <person name="Steenwyk J.L."/>
            <person name="Rokas A."/>
            <person name="Carro J."/>
            <person name="Camarero S."/>
            <person name="Ferreira P."/>
            <person name="Molpeceres G."/>
            <person name="Ruiz-Duenas F.J."/>
            <person name="Serrano A."/>
            <person name="Henrissat B."/>
            <person name="Drula E."/>
            <person name="Hughes K.W."/>
            <person name="Mata J.L."/>
            <person name="Ishikawa N.K."/>
            <person name="Vargas-Isla R."/>
            <person name="Ushijima S."/>
            <person name="Smith C.A."/>
            <person name="Ahrendt S."/>
            <person name="Andreopoulos W."/>
            <person name="He G."/>
            <person name="Labutti K."/>
            <person name="Lipzen A."/>
            <person name="Ng V."/>
            <person name="Sandor L."/>
            <person name="Barry K."/>
            <person name="Martinez A.T."/>
            <person name="Xiao Y."/>
            <person name="Gibbons J.G."/>
            <person name="Terashima K."/>
            <person name="Hibbett D.S."/>
            <person name="Grigoriev I.V."/>
        </authorList>
    </citation>
    <scope>NUCLEOTIDE SEQUENCE</scope>
    <source>
        <strain evidence="11">TFB7829</strain>
    </source>
</reference>
<dbReference type="GO" id="GO:0008270">
    <property type="term" value="F:zinc ion binding"/>
    <property type="evidence" value="ECO:0007669"/>
    <property type="project" value="InterPro"/>
</dbReference>
<name>A0AA38PRT4_9AGAR</name>
<dbReference type="AlphaFoldDB" id="A0AA38PRT4"/>
<feature type="compositionally biased region" description="Pro residues" evidence="8">
    <location>
        <begin position="28"/>
        <end position="49"/>
    </location>
</feature>
<dbReference type="SUPFAM" id="SSF82199">
    <property type="entry name" value="SET domain"/>
    <property type="match status" value="1"/>
</dbReference>
<dbReference type="Gene3D" id="2.170.270.10">
    <property type="entry name" value="SET domain"/>
    <property type="match status" value="1"/>
</dbReference>
<feature type="domain" description="SET" evidence="9">
    <location>
        <begin position="250"/>
        <end position="388"/>
    </location>
</feature>
<evidence type="ECO:0000313" key="12">
    <source>
        <dbReference type="Proteomes" id="UP001163850"/>
    </source>
</evidence>
<evidence type="ECO:0000256" key="5">
    <source>
        <dbReference type="ARBA" id="ARBA00022691"/>
    </source>
</evidence>
<proteinExistence type="predicted"/>
<feature type="compositionally biased region" description="Low complexity" evidence="8">
    <location>
        <begin position="7"/>
        <end position="22"/>
    </location>
</feature>
<dbReference type="InterPro" id="IPR050973">
    <property type="entry name" value="H3K9_Histone-Lys_N-MTase"/>
</dbReference>
<dbReference type="GO" id="GO:0032259">
    <property type="term" value="P:methylation"/>
    <property type="evidence" value="ECO:0007669"/>
    <property type="project" value="UniProtKB-KW"/>
</dbReference>
<dbReference type="InterPro" id="IPR046341">
    <property type="entry name" value="SET_dom_sf"/>
</dbReference>
<dbReference type="GO" id="GO:0005694">
    <property type="term" value="C:chromosome"/>
    <property type="evidence" value="ECO:0007669"/>
    <property type="project" value="UniProtKB-SubCell"/>
</dbReference>
<dbReference type="EMBL" id="MU802223">
    <property type="protein sequence ID" value="KAJ3980123.1"/>
    <property type="molecule type" value="Genomic_DNA"/>
</dbReference>
<keyword evidence="4" id="KW-0808">Transferase</keyword>
<sequence>MVTHPDSPSSFEEFHSYSSSSSNEDHPPPPPSSPPLPHSSPPPLPPPPTLAGFPITTWSYTRSLLRSTPPPHRYSSLSLTHTMHDHINSYNPQMRSYPQMKLVYSAMMQENTSLDEPLAPPIIIINQDDLDATDTTTPPWEFYYTNEMLLGRSVPPPSRLNLTGCDCLGGQCHLNKSQCTCYLKQESFTAGYGVTGFMYHSTANANANANANNNNNQTLKSNGLPVFECNSLCACNEQCTNRVVSRGRKIPISLQKTPRKGWGVFARCLIPKGTFIGIYSGELLGHEESEERALKYDEFGRTYLFDIDWWYINQQYSRNNNSRSRKPCKYTVDAYHAGNFTRFLNHSCDPNSALTPVYIDMDDIERPLLTVFSKRPIQAGEEITFSYSGDPDFDDDDEGEDEEKEEEGGEEGEG</sequence>
<evidence type="ECO:0008006" key="13">
    <source>
        <dbReference type="Google" id="ProtNLM"/>
    </source>
</evidence>
<dbReference type="Proteomes" id="UP001163850">
    <property type="component" value="Unassembled WGS sequence"/>
</dbReference>
<dbReference type="PANTHER" id="PTHR46223">
    <property type="entry name" value="HISTONE-LYSINE N-METHYLTRANSFERASE SUV39H"/>
    <property type="match status" value="1"/>
</dbReference>
<dbReference type="PANTHER" id="PTHR46223:SF3">
    <property type="entry name" value="HISTONE-LYSINE N-METHYLTRANSFERASE SET-23"/>
    <property type="match status" value="1"/>
</dbReference>
<evidence type="ECO:0000256" key="6">
    <source>
        <dbReference type="ARBA" id="ARBA00022723"/>
    </source>
</evidence>
<comment type="subcellular location">
    <subcellularLocation>
        <location evidence="1">Chromosome</location>
    </subcellularLocation>
</comment>
<dbReference type="SMART" id="SM00317">
    <property type="entry name" value="SET"/>
    <property type="match status" value="1"/>
</dbReference>
<protein>
    <recommendedName>
        <fullName evidence="13">SET domain-containing protein</fullName>
    </recommendedName>
</protein>
<dbReference type="PROSITE" id="PS50867">
    <property type="entry name" value="PRE_SET"/>
    <property type="match status" value="1"/>
</dbReference>
<dbReference type="InterPro" id="IPR001214">
    <property type="entry name" value="SET_dom"/>
</dbReference>
<evidence type="ECO:0000259" key="10">
    <source>
        <dbReference type="PROSITE" id="PS50867"/>
    </source>
</evidence>
<dbReference type="GO" id="GO:0005634">
    <property type="term" value="C:nucleus"/>
    <property type="evidence" value="ECO:0007669"/>
    <property type="project" value="InterPro"/>
</dbReference>
<feature type="domain" description="Pre-SET" evidence="10">
    <location>
        <begin position="163"/>
        <end position="247"/>
    </location>
</feature>
<evidence type="ECO:0000256" key="2">
    <source>
        <dbReference type="ARBA" id="ARBA00022454"/>
    </source>
</evidence>
<feature type="region of interest" description="Disordered" evidence="8">
    <location>
        <begin position="382"/>
        <end position="414"/>
    </location>
</feature>
<keyword evidence="7" id="KW-0862">Zinc</keyword>
<evidence type="ECO:0000259" key="9">
    <source>
        <dbReference type="PROSITE" id="PS50280"/>
    </source>
</evidence>
<feature type="region of interest" description="Disordered" evidence="8">
    <location>
        <begin position="1"/>
        <end position="50"/>
    </location>
</feature>
<evidence type="ECO:0000313" key="11">
    <source>
        <dbReference type="EMBL" id="KAJ3980123.1"/>
    </source>
</evidence>
<evidence type="ECO:0000256" key="3">
    <source>
        <dbReference type="ARBA" id="ARBA00022603"/>
    </source>
</evidence>
<feature type="compositionally biased region" description="Acidic residues" evidence="8">
    <location>
        <begin position="391"/>
        <end position="414"/>
    </location>
</feature>
<feature type="non-terminal residue" evidence="11">
    <location>
        <position position="1"/>
    </location>
</feature>
<comment type="caution">
    <text evidence="11">The sequence shown here is derived from an EMBL/GenBank/DDBJ whole genome shotgun (WGS) entry which is preliminary data.</text>
</comment>
<keyword evidence="5" id="KW-0949">S-adenosyl-L-methionine</keyword>
<keyword evidence="2" id="KW-0158">Chromosome</keyword>
<evidence type="ECO:0000256" key="7">
    <source>
        <dbReference type="ARBA" id="ARBA00022833"/>
    </source>
</evidence>
<accession>A0AA38PRT4</accession>
<organism evidence="11 12">
    <name type="scientific">Lentinula detonsa</name>
    <dbReference type="NCBI Taxonomy" id="2804962"/>
    <lineage>
        <taxon>Eukaryota</taxon>
        <taxon>Fungi</taxon>
        <taxon>Dikarya</taxon>
        <taxon>Basidiomycota</taxon>
        <taxon>Agaricomycotina</taxon>
        <taxon>Agaricomycetes</taxon>
        <taxon>Agaricomycetidae</taxon>
        <taxon>Agaricales</taxon>
        <taxon>Marasmiineae</taxon>
        <taxon>Omphalotaceae</taxon>
        <taxon>Lentinula</taxon>
    </lineage>
</organism>
<evidence type="ECO:0000256" key="4">
    <source>
        <dbReference type="ARBA" id="ARBA00022679"/>
    </source>
</evidence>
<dbReference type="PROSITE" id="PS50280">
    <property type="entry name" value="SET"/>
    <property type="match status" value="1"/>
</dbReference>